<keyword evidence="6" id="KW-0106">Calcium</keyword>
<feature type="non-terminal residue" evidence="8">
    <location>
        <position position="63"/>
    </location>
</feature>
<feature type="domain" description="Cadherin" evidence="7">
    <location>
        <begin position="1"/>
        <end position="54"/>
    </location>
</feature>
<protein>
    <submittedName>
        <fullName evidence="8">PCDAB protein</fullName>
    </submittedName>
</protein>
<keyword evidence="2" id="KW-0812">Transmembrane</keyword>
<dbReference type="Proteomes" id="UP000633448">
    <property type="component" value="Unassembled WGS sequence"/>
</dbReference>
<dbReference type="InterPro" id="IPR050174">
    <property type="entry name" value="Protocadherin/Cadherin-CA"/>
</dbReference>
<dbReference type="PROSITE" id="PS50268">
    <property type="entry name" value="CADHERIN_2"/>
    <property type="match status" value="1"/>
</dbReference>
<dbReference type="InterPro" id="IPR002126">
    <property type="entry name" value="Cadherin-like_dom"/>
</dbReference>
<dbReference type="Gene3D" id="2.60.40.60">
    <property type="entry name" value="Cadherins"/>
    <property type="match status" value="1"/>
</dbReference>
<keyword evidence="9" id="KW-1185">Reference proteome</keyword>
<feature type="non-terminal residue" evidence="8">
    <location>
        <position position="1"/>
    </location>
</feature>
<keyword evidence="4" id="KW-0472">Membrane</keyword>
<evidence type="ECO:0000313" key="8">
    <source>
        <dbReference type="EMBL" id="NWI93229.1"/>
    </source>
</evidence>
<dbReference type="PANTHER" id="PTHR24028:SF133">
    <property type="entry name" value="PROTOCADHERIN ALPHA-4"/>
    <property type="match status" value="1"/>
</dbReference>
<organism evidence="8 9">
    <name type="scientific">Pitta sordida</name>
    <name type="common">Hooded pitta</name>
    <dbReference type="NCBI Taxonomy" id="9163"/>
    <lineage>
        <taxon>Eukaryota</taxon>
        <taxon>Metazoa</taxon>
        <taxon>Chordata</taxon>
        <taxon>Craniata</taxon>
        <taxon>Vertebrata</taxon>
        <taxon>Euteleostomi</taxon>
        <taxon>Archelosauria</taxon>
        <taxon>Archosauria</taxon>
        <taxon>Dinosauria</taxon>
        <taxon>Saurischia</taxon>
        <taxon>Theropoda</taxon>
        <taxon>Coelurosauria</taxon>
        <taxon>Aves</taxon>
        <taxon>Neognathae</taxon>
        <taxon>Neoaves</taxon>
        <taxon>Telluraves</taxon>
        <taxon>Australaves</taxon>
        <taxon>Passeriformes</taxon>
        <taxon>Pittidae</taxon>
        <taxon>Pitta</taxon>
    </lineage>
</organism>
<sequence length="63" mass="6772">VTYEIDTFVPSSAGDIFSINANSGEIRLTGALDFEAVTLYELNVMAKDKGTPPLLGHCKVVLE</sequence>
<dbReference type="Pfam" id="PF00028">
    <property type="entry name" value="Cadherin"/>
    <property type="match status" value="1"/>
</dbReference>
<name>A0A851FEI9_PITSO</name>
<dbReference type="GO" id="GO:0005509">
    <property type="term" value="F:calcium ion binding"/>
    <property type="evidence" value="ECO:0007669"/>
    <property type="project" value="UniProtKB-UniRule"/>
</dbReference>
<gene>
    <name evidence="8" type="primary">Pcdha11_2</name>
    <name evidence="8" type="ORF">PITSOR_R15610</name>
</gene>
<dbReference type="PANTHER" id="PTHR24028">
    <property type="entry name" value="CADHERIN-87A"/>
    <property type="match status" value="1"/>
</dbReference>
<evidence type="ECO:0000256" key="3">
    <source>
        <dbReference type="ARBA" id="ARBA00022989"/>
    </source>
</evidence>
<evidence type="ECO:0000256" key="6">
    <source>
        <dbReference type="PROSITE-ProRule" id="PRU00043"/>
    </source>
</evidence>
<evidence type="ECO:0000256" key="1">
    <source>
        <dbReference type="ARBA" id="ARBA00004167"/>
    </source>
</evidence>
<dbReference type="GO" id="GO:0007156">
    <property type="term" value="P:homophilic cell adhesion via plasma membrane adhesion molecules"/>
    <property type="evidence" value="ECO:0007669"/>
    <property type="project" value="InterPro"/>
</dbReference>
<dbReference type="SUPFAM" id="SSF49313">
    <property type="entry name" value="Cadherin-like"/>
    <property type="match status" value="1"/>
</dbReference>
<evidence type="ECO:0000259" key="7">
    <source>
        <dbReference type="PROSITE" id="PS50268"/>
    </source>
</evidence>
<evidence type="ECO:0000256" key="4">
    <source>
        <dbReference type="ARBA" id="ARBA00023136"/>
    </source>
</evidence>
<dbReference type="InterPro" id="IPR015919">
    <property type="entry name" value="Cadherin-like_sf"/>
</dbReference>
<reference evidence="8" key="1">
    <citation type="submission" date="2019-10" db="EMBL/GenBank/DDBJ databases">
        <title>Bird 10,000 Genomes (B10K) Project - Family phase.</title>
        <authorList>
            <person name="Zhang G."/>
        </authorList>
    </citation>
    <scope>NUCLEOTIDE SEQUENCE</scope>
    <source>
        <strain evidence="8">B10K-DU-002-53</strain>
        <tissue evidence="8">Muscle</tissue>
    </source>
</reference>
<keyword evidence="3" id="KW-1133">Transmembrane helix</keyword>
<evidence type="ECO:0000256" key="5">
    <source>
        <dbReference type="ARBA" id="ARBA00023180"/>
    </source>
</evidence>
<dbReference type="EMBL" id="WEKX01018570">
    <property type="protein sequence ID" value="NWI93229.1"/>
    <property type="molecule type" value="Genomic_DNA"/>
</dbReference>
<dbReference type="GO" id="GO:0005886">
    <property type="term" value="C:plasma membrane"/>
    <property type="evidence" value="ECO:0007669"/>
    <property type="project" value="TreeGrafter"/>
</dbReference>
<dbReference type="AlphaFoldDB" id="A0A851FEI9"/>
<accession>A0A851FEI9</accession>
<evidence type="ECO:0000313" key="9">
    <source>
        <dbReference type="Proteomes" id="UP000633448"/>
    </source>
</evidence>
<dbReference type="CDD" id="cd11304">
    <property type="entry name" value="Cadherin_repeat"/>
    <property type="match status" value="1"/>
</dbReference>
<proteinExistence type="predicted"/>
<evidence type="ECO:0000256" key="2">
    <source>
        <dbReference type="ARBA" id="ARBA00022692"/>
    </source>
</evidence>
<keyword evidence="5" id="KW-0325">Glycoprotein</keyword>
<comment type="subcellular location">
    <subcellularLocation>
        <location evidence="1">Membrane</location>
        <topology evidence="1">Single-pass membrane protein</topology>
    </subcellularLocation>
</comment>
<comment type="caution">
    <text evidence="8">The sequence shown here is derived from an EMBL/GenBank/DDBJ whole genome shotgun (WGS) entry which is preliminary data.</text>
</comment>
<dbReference type="OrthoDB" id="9990384at2759"/>